<keyword evidence="1" id="KW-0472">Membrane</keyword>
<accession>A0A0K2U679</accession>
<keyword evidence="1" id="KW-0812">Transmembrane</keyword>
<evidence type="ECO:0000313" key="2">
    <source>
        <dbReference type="EMBL" id="CDW33738.1"/>
    </source>
</evidence>
<reference evidence="2" key="1">
    <citation type="submission" date="2014-05" db="EMBL/GenBank/DDBJ databases">
        <authorList>
            <person name="Chronopoulou M."/>
        </authorList>
    </citation>
    <scope>NUCLEOTIDE SEQUENCE</scope>
    <source>
        <tissue evidence="2">Whole organism</tissue>
    </source>
</reference>
<proteinExistence type="predicted"/>
<organism evidence="2">
    <name type="scientific">Lepeophtheirus salmonis</name>
    <name type="common">Salmon louse</name>
    <name type="synonym">Caligus salmonis</name>
    <dbReference type="NCBI Taxonomy" id="72036"/>
    <lineage>
        <taxon>Eukaryota</taxon>
        <taxon>Metazoa</taxon>
        <taxon>Ecdysozoa</taxon>
        <taxon>Arthropoda</taxon>
        <taxon>Crustacea</taxon>
        <taxon>Multicrustacea</taxon>
        <taxon>Hexanauplia</taxon>
        <taxon>Copepoda</taxon>
        <taxon>Siphonostomatoida</taxon>
        <taxon>Caligidae</taxon>
        <taxon>Lepeophtheirus</taxon>
    </lineage>
</organism>
<name>A0A0K2U679_LEPSM</name>
<protein>
    <submittedName>
        <fullName evidence="2">Uncharacterized protein</fullName>
    </submittedName>
</protein>
<dbReference type="AlphaFoldDB" id="A0A0K2U679"/>
<feature type="transmembrane region" description="Helical" evidence="1">
    <location>
        <begin position="7"/>
        <end position="28"/>
    </location>
</feature>
<sequence length="126" mass="14728">MIRFFSLYHNFISLTIFSHPSLLSFFSYSPPNKRITLPIPPISSPIIETNLISYIILFNVFFQYCFTFLEGNFESTLSSQPPELIFVVYRIQDLLTWMYPFRGVLPSSDRKWRGQGYSSICPLLLP</sequence>
<dbReference type="EMBL" id="HACA01016377">
    <property type="protein sequence ID" value="CDW33738.1"/>
    <property type="molecule type" value="Transcribed_RNA"/>
</dbReference>
<keyword evidence="1" id="KW-1133">Transmembrane helix</keyword>
<evidence type="ECO:0000256" key="1">
    <source>
        <dbReference type="SAM" id="Phobius"/>
    </source>
</evidence>